<dbReference type="GO" id="GO:0000387">
    <property type="term" value="P:spliceosomal snRNP assembly"/>
    <property type="evidence" value="ECO:0007669"/>
    <property type="project" value="InterPro"/>
</dbReference>
<evidence type="ECO:0000256" key="1">
    <source>
        <dbReference type="ARBA" id="ARBA00025758"/>
    </source>
</evidence>
<evidence type="ECO:0000313" key="3">
    <source>
        <dbReference type="EMBL" id="VDP92532.1"/>
    </source>
</evidence>
<dbReference type="OrthoDB" id="428895at2759"/>
<dbReference type="PANTHER" id="PTHR12794:SF0">
    <property type="entry name" value="GEM-ASSOCIATED PROTEIN 2"/>
    <property type="match status" value="1"/>
</dbReference>
<name>A0A183B7S5_9TREM</name>
<accession>A0A183B7S5</accession>
<gene>
    <name evidence="3" type="ORF">ECPE_LOCUS15260</name>
</gene>
<sequence length="169" mass="19149">MSEDTESETEFLTQVFPVPESDTDEPPDPQKALTSPEDYIRFVRHEAESYPAVFYSPALLTENQSNAVCVQENVFQSPVSSTEQEVTWTSLFMEAVEGPWIFALLVALEKPIHPDTYHTLRTIAKRCRKLKKELGESLSKAEIQLFDLCPYLVAKVFGQLDLLLPPPDD</sequence>
<reference evidence="3 4" key="2">
    <citation type="submission" date="2018-11" db="EMBL/GenBank/DDBJ databases">
        <authorList>
            <consortium name="Pathogen Informatics"/>
        </authorList>
    </citation>
    <scope>NUCLEOTIDE SEQUENCE [LARGE SCALE GENOMIC DNA]</scope>
    <source>
        <strain evidence="3 4">Egypt</strain>
    </source>
</reference>
<dbReference type="Proteomes" id="UP000272942">
    <property type="component" value="Unassembled WGS sequence"/>
</dbReference>
<keyword evidence="4" id="KW-1185">Reference proteome</keyword>
<proteinExistence type="inferred from homology"/>
<evidence type="ECO:0000313" key="5">
    <source>
        <dbReference type="WBParaSite" id="ECPE_0001530001-mRNA-1"/>
    </source>
</evidence>
<dbReference type="Gene3D" id="1.20.58.1070">
    <property type="match status" value="1"/>
</dbReference>
<reference evidence="5" key="1">
    <citation type="submission" date="2016-06" db="UniProtKB">
        <authorList>
            <consortium name="WormBaseParasite"/>
        </authorList>
    </citation>
    <scope>IDENTIFICATION</scope>
</reference>
<dbReference type="PANTHER" id="PTHR12794">
    <property type="entry name" value="GEMIN2"/>
    <property type="match status" value="1"/>
</dbReference>
<dbReference type="EMBL" id="UZAN01059999">
    <property type="protein sequence ID" value="VDP92532.1"/>
    <property type="molecule type" value="Genomic_DNA"/>
</dbReference>
<comment type="similarity">
    <text evidence="1">Belongs to the gemin-2 family.</text>
</comment>
<feature type="region of interest" description="Disordered" evidence="2">
    <location>
        <begin position="1"/>
        <end position="35"/>
    </location>
</feature>
<dbReference type="GO" id="GO:0005634">
    <property type="term" value="C:nucleus"/>
    <property type="evidence" value="ECO:0007669"/>
    <property type="project" value="TreeGrafter"/>
</dbReference>
<evidence type="ECO:0000256" key="2">
    <source>
        <dbReference type="SAM" id="MobiDB-lite"/>
    </source>
</evidence>
<organism evidence="5">
    <name type="scientific">Echinostoma caproni</name>
    <dbReference type="NCBI Taxonomy" id="27848"/>
    <lineage>
        <taxon>Eukaryota</taxon>
        <taxon>Metazoa</taxon>
        <taxon>Spiralia</taxon>
        <taxon>Lophotrochozoa</taxon>
        <taxon>Platyhelminthes</taxon>
        <taxon>Trematoda</taxon>
        <taxon>Digenea</taxon>
        <taxon>Plagiorchiida</taxon>
        <taxon>Echinostomata</taxon>
        <taxon>Echinostomatoidea</taxon>
        <taxon>Echinostomatidae</taxon>
        <taxon>Echinostoma</taxon>
    </lineage>
</organism>
<dbReference type="Pfam" id="PF04938">
    <property type="entry name" value="SIP1"/>
    <property type="match status" value="1"/>
</dbReference>
<dbReference type="InterPro" id="IPR035426">
    <property type="entry name" value="Gemin2/Brr1"/>
</dbReference>
<evidence type="ECO:0000313" key="4">
    <source>
        <dbReference type="Proteomes" id="UP000272942"/>
    </source>
</evidence>
<dbReference type="GO" id="GO:0032797">
    <property type="term" value="C:SMN complex"/>
    <property type="evidence" value="ECO:0007669"/>
    <property type="project" value="TreeGrafter"/>
</dbReference>
<protein>
    <submittedName>
        <fullName evidence="5">NR LBD domain-containing protein</fullName>
    </submittedName>
</protein>
<dbReference type="AlphaFoldDB" id="A0A183B7S5"/>
<dbReference type="WBParaSite" id="ECPE_0001530001-mRNA-1">
    <property type="protein sequence ID" value="ECPE_0001530001-mRNA-1"/>
    <property type="gene ID" value="ECPE_0001530001"/>
</dbReference>